<name>A0A0E9QTM8_ANGAN</name>
<protein>
    <submittedName>
        <fullName evidence="1">Uncharacterized protein</fullName>
    </submittedName>
</protein>
<reference evidence="1" key="2">
    <citation type="journal article" date="2015" name="Fish Shellfish Immunol.">
        <title>Early steps in the European eel (Anguilla anguilla)-Vibrio vulnificus interaction in the gills: Role of the RtxA13 toxin.</title>
        <authorList>
            <person name="Callol A."/>
            <person name="Pajuelo D."/>
            <person name="Ebbesson L."/>
            <person name="Teles M."/>
            <person name="MacKenzie S."/>
            <person name="Amaro C."/>
        </authorList>
    </citation>
    <scope>NUCLEOTIDE SEQUENCE</scope>
</reference>
<reference evidence="1" key="1">
    <citation type="submission" date="2014-11" db="EMBL/GenBank/DDBJ databases">
        <authorList>
            <person name="Amaro Gonzalez C."/>
        </authorList>
    </citation>
    <scope>NUCLEOTIDE SEQUENCE</scope>
</reference>
<dbReference type="AlphaFoldDB" id="A0A0E9QTM8"/>
<evidence type="ECO:0000313" key="1">
    <source>
        <dbReference type="EMBL" id="JAH19448.1"/>
    </source>
</evidence>
<proteinExistence type="predicted"/>
<dbReference type="EMBL" id="GBXM01089129">
    <property type="protein sequence ID" value="JAH19448.1"/>
    <property type="molecule type" value="Transcribed_RNA"/>
</dbReference>
<organism evidence="1">
    <name type="scientific">Anguilla anguilla</name>
    <name type="common">European freshwater eel</name>
    <name type="synonym">Muraena anguilla</name>
    <dbReference type="NCBI Taxonomy" id="7936"/>
    <lineage>
        <taxon>Eukaryota</taxon>
        <taxon>Metazoa</taxon>
        <taxon>Chordata</taxon>
        <taxon>Craniata</taxon>
        <taxon>Vertebrata</taxon>
        <taxon>Euteleostomi</taxon>
        <taxon>Actinopterygii</taxon>
        <taxon>Neopterygii</taxon>
        <taxon>Teleostei</taxon>
        <taxon>Anguilliformes</taxon>
        <taxon>Anguillidae</taxon>
        <taxon>Anguilla</taxon>
    </lineage>
</organism>
<sequence length="33" mass="3452">MNNTLAVPYCTAGGGEGLVKRNVMLSNPKESLS</sequence>
<accession>A0A0E9QTM8</accession>